<accession>A0A4S4MX10</accession>
<feature type="compositionally biased region" description="Acidic residues" evidence="1">
    <location>
        <begin position="49"/>
        <end position="63"/>
    </location>
</feature>
<dbReference type="OrthoDB" id="3256870at2759"/>
<proteinExistence type="predicted"/>
<reference evidence="2 3" key="1">
    <citation type="submission" date="2019-02" db="EMBL/GenBank/DDBJ databases">
        <title>Genome sequencing of the rare red list fungi Antrodiella citrinella (Flaviporus citrinellus).</title>
        <authorList>
            <person name="Buettner E."/>
            <person name="Kellner H."/>
        </authorList>
    </citation>
    <scope>NUCLEOTIDE SEQUENCE [LARGE SCALE GENOMIC DNA]</scope>
    <source>
        <strain evidence="2 3">DSM 108506</strain>
    </source>
</reference>
<dbReference type="AlphaFoldDB" id="A0A4S4MX10"/>
<keyword evidence="3" id="KW-1185">Reference proteome</keyword>
<feature type="region of interest" description="Disordered" evidence="1">
    <location>
        <begin position="14"/>
        <end position="76"/>
    </location>
</feature>
<organism evidence="2 3">
    <name type="scientific">Antrodiella citrinella</name>
    <dbReference type="NCBI Taxonomy" id="2447956"/>
    <lineage>
        <taxon>Eukaryota</taxon>
        <taxon>Fungi</taxon>
        <taxon>Dikarya</taxon>
        <taxon>Basidiomycota</taxon>
        <taxon>Agaricomycotina</taxon>
        <taxon>Agaricomycetes</taxon>
        <taxon>Polyporales</taxon>
        <taxon>Steccherinaceae</taxon>
        <taxon>Antrodiella</taxon>
    </lineage>
</organism>
<feature type="non-terminal residue" evidence="2">
    <location>
        <position position="1"/>
    </location>
</feature>
<evidence type="ECO:0000313" key="2">
    <source>
        <dbReference type="EMBL" id="THH30515.1"/>
    </source>
</evidence>
<gene>
    <name evidence="2" type="ORF">EUX98_g3687</name>
</gene>
<name>A0A4S4MX10_9APHY</name>
<comment type="caution">
    <text evidence="2">The sequence shown here is derived from an EMBL/GenBank/DDBJ whole genome shotgun (WGS) entry which is preliminary data.</text>
</comment>
<protein>
    <submittedName>
        <fullName evidence="2">Uncharacterized protein</fullName>
    </submittedName>
</protein>
<dbReference type="EMBL" id="SGPM01000078">
    <property type="protein sequence ID" value="THH30515.1"/>
    <property type="molecule type" value="Genomic_DNA"/>
</dbReference>
<evidence type="ECO:0000256" key="1">
    <source>
        <dbReference type="SAM" id="MobiDB-lite"/>
    </source>
</evidence>
<feature type="compositionally biased region" description="Low complexity" evidence="1">
    <location>
        <begin position="28"/>
        <end position="48"/>
    </location>
</feature>
<evidence type="ECO:0000313" key="3">
    <source>
        <dbReference type="Proteomes" id="UP000308730"/>
    </source>
</evidence>
<sequence>IGEQSTVEVIQLIEVDAPPPRQIPSDFASSSASSSSADSSSSSHAQSEVSEEECESSASEESESVCSSYCSSDEEEMKERKIMFFDDTYGTRLTRVLAWRESFAKATGITGEFPFSAFLGFPCFTPLRRIVY</sequence>
<dbReference type="Proteomes" id="UP000308730">
    <property type="component" value="Unassembled WGS sequence"/>
</dbReference>